<dbReference type="Gene3D" id="3.30.70.250">
    <property type="entry name" value="Malonyl-CoA ACP transacylase, ACP-binding"/>
    <property type="match status" value="1"/>
</dbReference>
<dbReference type="AlphaFoldDB" id="A0A9D9DGT0"/>
<sequence length="303" mass="33415">MAQDLYDAYPIVRYTFEQVSDMTHKDVARACLNGPVDVLNQPEMTSLGTFAHSVSIARVIEQHFDNVPLYKIGYAITGHSMGQYSALHCAGSMSVCTATKLLSARSTYMSMADKNAGGMACVVGLTKEQLEEILVAINGHGFAAISNHNALDQFVISGQNEALDILVARARARGARISKRLNVAIPAHCALMQNAEYLLRRRLENITIDAPKTNWFSNQTANVMSNPNDVKDALADQMTHGVRWFEIMQKFPEYNITRAYELGPGRVLTGLINRANVGCVAHVSDNMKNLDVILKELDSIQVR</sequence>
<dbReference type="PANTHER" id="PTHR42681">
    <property type="entry name" value="MALONYL-COA-ACYL CARRIER PROTEIN TRANSACYLASE, MITOCHONDRIAL"/>
    <property type="match status" value="1"/>
</dbReference>
<protein>
    <recommendedName>
        <fullName evidence="2 6">Malonyl CoA-acyl carrier protein transacylase</fullName>
        <ecNumber evidence="1 6">2.3.1.39</ecNumber>
    </recommendedName>
</protein>
<dbReference type="InterPro" id="IPR001227">
    <property type="entry name" value="Ac_transferase_dom_sf"/>
</dbReference>
<reference evidence="9" key="2">
    <citation type="journal article" date="2021" name="PeerJ">
        <title>Extensive microbial diversity within the chicken gut microbiome revealed by metagenomics and culture.</title>
        <authorList>
            <person name="Gilroy R."/>
            <person name="Ravi A."/>
            <person name="Getino M."/>
            <person name="Pursley I."/>
            <person name="Horton D.L."/>
            <person name="Alikhan N.F."/>
            <person name="Baker D."/>
            <person name="Gharbi K."/>
            <person name="Hall N."/>
            <person name="Watson M."/>
            <person name="Adriaenssens E.M."/>
            <person name="Foster-Nyarko E."/>
            <person name="Jarju S."/>
            <person name="Secka A."/>
            <person name="Antonio M."/>
            <person name="Oren A."/>
            <person name="Chaudhuri R.R."/>
            <person name="La Ragione R."/>
            <person name="Hildebrand F."/>
            <person name="Pallen M.J."/>
        </authorList>
    </citation>
    <scope>NUCLEOTIDE SEQUENCE</scope>
    <source>
        <strain evidence="9">8207</strain>
    </source>
</reference>
<evidence type="ECO:0000256" key="6">
    <source>
        <dbReference type="PIRNR" id="PIRNR000446"/>
    </source>
</evidence>
<evidence type="ECO:0000313" key="9">
    <source>
        <dbReference type="EMBL" id="MBO8424919.1"/>
    </source>
</evidence>
<dbReference type="GO" id="GO:0006633">
    <property type="term" value="P:fatty acid biosynthetic process"/>
    <property type="evidence" value="ECO:0007669"/>
    <property type="project" value="TreeGrafter"/>
</dbReference>
<dbReference type="SUPFAM" id="SSF52151">
    <property type="entry name" value="FabD/lysophospholipase-like"/>
    <property type="match status" value="1"/>
</dbReference>
<name>A0A9D9DGT0_9PROT</name>
<dbReference type="InterPro" id="IPR016036">
    <property type="entry name" value="Malonyl_transacylase_ACP-bd"/>
</dbReference>
<organism evidence="9 10">
    <name type="scientific">Candidatus Enterousia avistercoris</name>
    <dbReference type="NCBI Taxonomy" id="2840788"/>
    <lineage>
        <taxon>Bacteria</taxon>
        <taxon>Pseudomonadati</taxon>
        <taxon>Pseudomonadota</taxon>
        <taxon>Alphaproteobacteria</taxon>
        <taxon>Candidatus Enterousia</taxon>
    </lineage>
</organism>
<evidence type="ECO:0000256" key="5">
    <source>
        <dbReference type="ARBA" id="ARBA00048462"/>
    </source>
</evidence>
<evidence type="ECO:0000256" key="1">
    <source>
        <dbReference type="ARBA" id="ARBA00013258"/>
    </source>
</evidence>
<gene>
    <name evidence="9" type="ORF">IAC69_00380</name>
</gene>
<feature type="domain" description="Malonyl-CoA:ACP transacylase (MAT)" evidence="8">
    <location>
        <begin position="1"/>
        <end position="286"/>
    </location>
</feature>
<dbReference type="PIRSF" id="PIRSF000446">
    <property type="entry name" value="Mct"/>
    <property type="match status" value="1"/>
</dbReference>
<evidence type="ECO:0000256" key="4">
    <source>
        <dbReference type="ARBA" id="ARBA00023315"/>
    </source>
</evidence>
<feature type="active site" evidence="7">
    <location>
        <position position="80"/>
    </location>
</feature>
<evidence type="ECO:0000259" key="8">
    <source>
        <dbReference type="SMART" id="SM00827"/>
    </source>
</evidence>
<dbReference type="Proteomes" id="UP000823630">
    <property type="component" value="Unassembled WGS sequence"/>
</dbReference>
<proteinExistence type="inferred from homology"/>
<dbReference type="SMART" id="SM00827">
    <property type="entry name" value="PKS_AT"/>
    <property type="match status" value="1"/>
</dbReference>
<dbReference type="EMBL" id="JADINC010000009">
    <property type="protein sequence ID" value="MBO8424919.1"/>
    <property type="molecule type" value="Genomic_DNA"/>
</dbReference>
<keyword evidence="4 6" id="KW-0012">Acyltransferase</keyword>
<dbReference type="Pfam" id="PF00698">
    <property type="entry name" value="Acyl_transf_1"/>
    <property type="match status" value="1"/>
</dbReference>
<dbReference type="EC" id="2.3.1.39" evidence="1 6"/>
<dbReference type="Gene3D" id="3.40.366.10">
    <property type="entry name" value="Malonyl-Coenzyme A Acyl Carrier Protein, domain 2"/>
    <property type="match status" value="1"/>
</dbReference>
<evidence type="ECO:0000256" key="7">
    <source>
        <dbReference type="PIRSR" id="PIRSR000446-1"/>
    </source>
</evidence>
<evidence type="ECO:0000256" key="3">
    <source>
        <dbReference type="ARBA" id="ARBA00022679"/>
    </source>
</evidence>
<evidence type="ECO:0000256" key="2">
    <source>
        <dbReference type="ARBA" id="ARBA00018953"/>
    </source>
</evidence>
<dbReference type="SUPFAM" id="SSF55048">
    <property type="entry name" value="Probable ACP-binding domain of malonyl-CoA ACP transacylase"/>
    <property type="match status" value="1"/>
</dbReference>
<accession>A0A9D9DGT0</accession>
<dbReference type="InterPro" id="IPR024925">
    <property type="entry name" value="Malonyl_CoA-ACP_transAc"/>
</dbReference>
<reference evidence="9" key="1">
    <citation type="submission" date="2020-10" db="EMBL/GenBank/DDBJ databases">
        <authorList>
            <person name="Gilroy R."/>
        </authorList>
    </citation>
    <scope>NUCLEOTIDE SEQUENCE</scope>
    <source>
        <strain evidence="9">8207</strain>
    </source>
</reference>
<comment type="caution">
    <text evidence="9">The sequence shown here is derived from an EMBL/GenBank/DDBJ whole genome shotgun (WGS) entry which is preliminary data.</text>
</comment>
<feature type="active site" evidence="7">
    <location>
        <position position="188"/>
    </location>
</feature>
<dbReference type="GO" id="GO:0005829">
    <property type="term" value="C:cytosol"/>
    <property type="evidence" value="ECO:0007669"/>
    <property type="project" value="TreeGrafter"/>
</dbReference>
<comment type="catalytic activity">
    <reaction evidence="5 6">
        <text>holo-[ACP] + malonyl-CoA = malonyl-[ACP] + CoA</text>
        <dbReference type="Rhea" id="RHEA:41792"/>
        <dbReference type="Rhea" id="RHEA-COMP:9623"/>
        <dbReference type="Rhea" id="RHEA-COMP:9685"/>
        <dbReference type="ChEBI" id="CHEBI:57287"/>
        <dbReference type="ChEBI" id="CHEBI:57384"/>
        <dbReference type="ChEBI" id="CHEBI:64479"/>
        <dbReference type="ChEBI" id="CHEBI:78449"/>
        <dbReference type="EC" id="2.3.1.39"/>
    </reaction>
</comment>
<comment type="similarity">
    <text evidence="6">Belongs to the fabD family.</text>
</comment>
<dbReference type="GO" id="GO:0004314">
    <property type="term" value="F:[acyl-carrier-protein] S-malonyltransferase activity"/>
    <property type="evidence" value="ECO:0007669"/>
    <property type="project" value="UniProtKB-EC"/>
</dbReference>
<keyword evidence="3 6" id="KW-0808">Transferase</keyword>
<dbReference type="InterPro" id="IPR016035">
    <property type="entry name" value="Acyl_Trfase/lysoPLipase"/>
</dbReference>
<dbReference type="PANTHER" id="PTHR42681:SF1">
    <property type="entry name" value="MALONYL-COA-ACYL CARRIER PROTEIN TRANSACYLASE, MITOCHONDRIAL"/>
    <property type="match status" value="1"/>
</dbReference>
<dbReference type="InterPro" id="IPR014043">
    <property type="entry name" value="Acyl_transferase_dom"/>
</dbReference>
<evidence type="ECO:0000313" key="10">
    <source>
        <dbReference type="Proteomes" id="UP000823630"/>
    </source>
</evidence>
<dbReference type="InterPro" id="IPR050858">
    <property type="entry name" value="Mal-CoA-ACP_Trans/PKS_FabD"/>
</dbReference>